<evidence type="ECO:0000313" key="1">
    <source>
        <dbReference type="EMBL" id="KAG7361084.1"/>
    </source>
</evidence>
<dbReference type="EMBL" id="JAGRRH010000013">
    <property type="protein sequence ID" value="KAG7361084.1"/>
    <property type="molecule type" value="Genomic_DNA"/>
</dbReference>
<evidence type="ECO:0000313" key="2">
    <source>
        <dbReference type="Proteomes" id="UP000693970"/>
    </source>
</evidence>
<dbReference type="AlphaFoldDB" id="A0A9K3LER7"/>
<gene>
    <name evidence="1" type="ORF">IV203_036184</name>
</gene>
<reference evidence="1" key="1">
    <citation type="journal article" date="2021" name="Sci. Rep.">
        <title>Diploid genomic architecture of Nitzschia inconspicua, an elite biomass production diatom.</title>
        <authorList>
            <person name="Oliver A."/>
            <person name="Podell S."/>
            <person name="Pinowska A."/>
            <person name="Traller J.C."/>
            <person name="Smith S.R."/>
            <person name="McClure R."/>
            <person name="Beliaev A."/>
            <person name="Bohutskyi P."/>
            <person name="Hill E.A."/>
            <person name="Rabines A."/>
            <person name="Zheng H."/>
            <person name="Allen L.Z."/>
            <person name="Kuo A."/>
            <person name="Grigoriev I.V."/>
            <person name="Allen A.E."/>
            <person name="Hazlebeck D."/>
            <person name="Allen E.E."/>
        </authorList>
    </citation>
    <scope>NUCLEOTIDE SEQUENCE</scope>
    <source>
        <strain evidence="1">Hildebrandi</strain>
    </source>
</reference>
<accession>A0A9K3LER7</accession>
<sequence>MKAGKMTKTYSSVLQGPGWKNHDRMWHLEQDQQWCWLKSVTADDDVSTKSGRSRIWNHTFMLQTVMIVQMRERPDREFFFEPRRTVRIDCVSKEEALRLADGQSDTWKFVQKDECDGYLDGCASQKVKEVTAHSASILSAVPSYHHILNGNFLTSWCFV</sequence>
<reference evidence="1" key="2">
    <citation type="submission" date="2021-04" db="EMBL/GenBank/DDBJ databases">
        <authorList>
            <person name="Podell S."/>
        </authorList>
    </citation>
    <scope>NUCLEOTIDE SEQUENCE</scope>
    <source>
        <strain evidence="1">Hildebrandi</strain>
    </source>
</reference>
<name>A0A9K3LER7_9STRA</name>
<dbReference type="Proteomes" id="UP000693970">
    <property type="component" value="Unassembled WGS sequence"/>
</dbReference>
<protein>
    <submittedName>
        <fullName evidence="1">Uncharacterized protein</fullName>
    </submittedName>
</protein>
<keyword evidence="2" id="KW-1185">Reference proteome</keyword>
<comment type="caution">
    <text evidence="1">The sequence shown here is derived from an EMBL/GenBank/DDBJ whole genome shotgun (WGS) entry which is preliminary data.</text>
</comment>
<proteinExistence type="predicted"/>
<organism evidence="1 2">
    <name type="scientific">Nitzschia inconspicua</name>
    <dbReference type="NCBI Taxonomy" id="303405"/>
    <lineage>
        <taxon>Eukaryota</taxon>
        <taxon>Sar</taxon>
        <taxon>Stramenopiles</taxon>
        <taxon>Ochrophyta</taxon>
        <taxon>Bacillariophyta</taxon>
        <taxon>Bacillariophyceae</taxon>
        <taxon>Bacillariophycidae</taxon>
        <taxon>Bacillariales</taxon>
        <taxon>Bacillariaceae</taxon>
        <taxon>Nitzschia</taxon>
    </lineage>
</organism>